<dbReference type="FunCoup" id="C5Y7G3">
    <property type="interactions" value="146"/>
</dbReference>
<keyword evidence="7 13" id="KW-0479">Metal-binding</keyword>
<comment type="similarity">
    <text evidence="4 14">Belongs to the cytochrome P450 family.</text>
</comment>
<comment type="subcellular location">
    <subcellularLocation>
        <location evidence="2">Membrane</location>
    </subcellularLocation>
</comment>
<keyword evidence="11 14" id="KW-0503">Monooxygenase</keyword>
<dbReference type="PRINTS" id="PR00463">
    <property type="entry name" value="EP450I"/>
</dbReference>
<dbReference type="SUPFAM" id="SSF48264">
    <property type="entry name" value="Cytochrome P450"/>
    <property type="match status" value="1"/>
</dbReference>
<evidence type="ECO:0000256" key="14">
    <source>
        <dbReference type="RuleBase" id="RU000461"/>
    </source>
</evidence>
<evidence type="ECO:0000256" key="12">
    <source>
        <dbReference type="ARBA" id="ARBA00023136"/>
    </source>
</evidence>
<evidence type="ECO:0000256" key="11">
    <source>
        <dbReference type="ARBA" id="ARBA00023033"/>
    </source>
</evidence>
<dbReference type="Pfam" id="PF00067">
    <property type="entry name" value="p450"/>
    <property type="match status" value="1"/>
</dbReference>
<evidence type="ECO:0000256" key="3">
    <source>
        <dbReference type="ARBA" id="ARBA00005179"/>
    </source>
</evidence>
<dbReference type="OrthoDB" id="1470350at2759"/>
<keyword evidence="10 13" id="KW-0408">Iron</keyword>
<dbReference type="HOGENOM" id="CLU_001570_4_1_1"/>
<keyword evidence="8" id="KW-1133">Transmembrane helix</keyword>
<keyword evidence="12" id="KW-0472">Membrane</keyword>
<dbReference type="InterPro" id="IPR002401">
    <property type="entry name" value="Cyt_P450_E_grp-I"/>
</dbReference>
<evidence type="ECO:0000256" key="8">
    <source>
        <dbReference type="ARBA" id="ARBA00022989"/>
    </source>
</evidence>
<dbReference type="InParanoid" id="C5Y7G3"/>
<sequence length="543" mass="61131">MATLHLFHVVYQFIRTAATPLVPPQQPLLFVLVPLILVLLPLICRRLQHRRNNAGDDERKQSMTLLPSPPGRLPVIGHLHLVGDLPHVSLRDLAAKHDLGGGLMLLQLGAVPNLVVSSPRAAQAVLRTHDHVFATRPAPKVLDKLLYGPSTIAFGPYGDHWRKVKKLVTTHLFTMKKVNSFRHARQEEVSLVIAKLKKAMATGMAVDMSEMMNSFANDIMCCVLSGKFFREGGRNKIFRELSEINMSLYAGFSLENYFPGLVNSLGIFIRFVSRKADKTHERWDDVLENIIRDHERRDEQEETADFVDLVLTVQQEYGITRDHIKAILMDMFDAGTGTSSLVLEFAMAELMRQPHIMTKLQTEVRNKTPNGQEMVKEEDLVSMAYLKAVVKETLRLHPPAPLLLPRKSMVDCDIDGYRIPSGTRVIVNSWAVCRHLESWEKAEEFMPERFMDGGSASAAAIDIKGNDFQFIPFGAGRRMCPGMNFGLATVEIMLANLMYCFDWGLPDGMEKEDIDMTEVFGLTVHRKEKLMLVPKLPGTASYA</sequence>
<dbReference type="CDD" id="cd11072">
    <property type="entry name" value="CYP71-like"/>
    <property type="match status" value="1"/>
</dbReference>
<comment type="cofactor">
    <cofactor evidence="1 13">
        <name>heme</name>
        <dbReference type="ChEBI" id="CHEBI:30413"/>
    </cofactor>
</comment>
<evidence type="ECO:0000256" key="4">
    <source>
        <dbReference type="ARBA" id="ARBA00010617"/>
    </source>
</evidence>
<dbReference type="Proteomes" id="UP000000768">
    <property type="component" value="Chromosome 5"/>
</dbReference>
<comment type="pathway">
    <text evidence="3">Secondary metabolite biosynthesis.</text>
</comment>
<evidence type="ECO:0000256" key="13">
    <source>
        <dbReference type="PIRSR" id="PIRSR602401-1"/>
    </source>
</evidence>
<proteinExistence type="inferred from homology"/>
<dbReference type="FunFam" id="1.10.630.10:FF:000055">
    <property type="entry name" value="Cytochrome P450 71A26"/>
    <property type="match status" value="1"/>
</dbReference>
<evidence type="ECO:0000256" key="9">
    <source>
        <dbReference type="ARBA" id="ARBA00023002"/>
    </source>
</evidence>
<evidence type="ECO:0000256" key="7">
    <source>
        <dbReference type="ARBA" id="ARBA00022723"/>
    </source>
</evidence>
<dbReference type="InterPro" id="IPR017972">
    <property type="entry name" value="Cyt_P450_CS"/>
</dbReference>
<dbReference type="Gene3D" id="1.10.630.10">
    <property type="entry name" value="Cytochrome P450"/>
    <property type="match status" value="1"/>
</dbReference>
<dbReference type="KEGG" id="sbi:8070184"/>
<dbReference type="OMA" id="ADKTHER"/>
<evidence type="ECO:0000256" key="5">
    <source>
        <dbReference type="ARBA" id="ARBA00022617"/>
    </source>
</evidence>
<dbReference type="PANTHER" id="PTHR47955:SF14">
    <property type="entry name" value="OS01G0543600 PROTEIN"/>
    <property type="match status" value="1"/>
</dbReference>
<evidence type="ECO:0000256" key="6">
    <source>
        <dbReference type="ARBA" id="ARBA00022692"/>
    </source>
</evidence>
<dbReference type="STRING" id="4558.C5Y7G3"/>
<dbReference type="InterPro" id="IPR036396">
    <property type="entry name" value="Cyt_P450_sf"/>
</dbReference>
<keyword evidence="9 14" id="KW-0560">Oxidoreductase</keyword>
<dbReference type="GO" id="GO:0005506">
    <property type="term" value="F:iron ion binding"/>
    <property type="evidence" value="ECO:0007669"/>
    <property type="project" value="InterPro"/>
</dbReference>
<protein>
    <submittedName>
        <fullName evidence="15">Uncharacterized protein</fullName>
    </submittedName>
</protein>
<evidence type="ECO:0000313" key="16">
    <source>
        <dbReference type="Proteomes" id="UP000000768"/>
    </source>
</evidence>
<dbReference type="PANTHER" id="PTHR47955">
    <property type="entry name" value="CYTOCHROME P450 FAMILY 71 PROTEIN"/>
    <property type="match status" value="1"/>
</dbReference>
<evidence type="ECO:0000313" key="15">
    <source>
        <dbReference type="EMBL" id="EES08928.1"/>
    </source>
</evidence>
<evidence type="ECO:0000256" key="10">
    <source>
        <dbReference type="ARBA" id="ARBA00023004"/>
    </source>
</evidence>
<keyword evidence="6" id="KW-0812">Transmembrane</keyword>
<keyword evidence="16" id="KW-1185">Reference proteome</keyword>
<dbReference type="AlphaFoldDB" id="C5Y7G3"/>
<dbReference type="Gramene" id="EES08928">
    <property type="protein sequence ID" value="EES08928"/>
    <property type="gene ID" value="SORBI_3005G206100"/>
</dbReference>
<dbReference type="GO" id="GO:0016709">
    <property type="term" value="F:oxidoreductase activity, acting on paired donors, with incorporation or reduction of molecular oxygen, NAD(P)H as one donor, and incorporation of one atom of oxygen"/>
    <property type="evidence" value="ECO:0000318"/>
    <property type="project" value="GO_Central"/>
</dbReference>
<evidence type="ECO:0000256" key="1">
    <source>
        <dbReference type="ARBA" id="ARBA00001971"/>
    </source>
</evidence>
<dbReference type="PRINTS" id="PR00385">
    <property type="entry name" value="P450"/>
</dbReference>
<keyword evidence="5 13" id="KW-0349">Heme</keyword>
<reference evidence="16" key="2">
    <citation type="journal article" date="2018" name="Plant J.">
        <title>The Sorghum bicolor reference genome: improved assembly, gene annotations, a transcriptome atlas, and signatures of genome organization.</title>
        <authorList>
            <person name="McCormick R.F."/>
            <person name="Truong S.K."/>
            <person name="Sreedasyam A."/>
            <person name="Jenkins J."/>
            <person name="Shu S."/>
            <person name="Sims D."/>
            <person name="Kennedy M."/>
            <person name="Amirebrahimi M."/>
            <person name="Weers B.D."/>
            <person name="McKinley B."/>
            <person name="Mattison A."/>
            <person name="Morishige D.T."/>
            <person name="Grimwood J."/>
            <person name="Schmutz J."/>
            <person name="Mullet J.E."/>
        </authorList>
    </citation>
    <scope>NUCLEOTIDE SEQUENCE [LARGE SCALE GENOMIC DNA]</scope>
    <source>
        <strain evidence="16">cv. BTx623</strain>
    </source>
</reference>
<dbReference type="SMR" id="C5Y7G3"/>
<reference evidence="15 16" key="1">
    <citation type="journal article" date="2009" name="Nature">
        <title>The Sorghum bicolor genome and the diversification of grasses.</title>
        <authorList>
            <person name="Paterson A.H."/>
            <person name="Bowers J.E."/>
            <person name="Bruggmann R."/>
            <person name="Dubchak I."/>
            <person name="Grimwood J."/>
            <person name="Gundlach H."/>
            <person name="Haberer G."/>
            <person name="Hellsten U."/>
            <person name="Mitros T."/>
            <person name="Poliakov A."/>
            <person name="Schmutz J."/>
            <person name="Spannagl M."/>
            <person name="Tang H."/>
            <person name="Wang X."/>
            <person name="Wicker T."/>
            <person name="Bharti A.K."/>
            <person name="Chapman J."/>
            <person name="Feltus F.A."/>
            <person name="Gowik U."/>
            <person name="Grigoriev I.V."/>
            <person name="Lyons E."/>
            <person name="Maher C.A."/>
            <person name="Martis M."/>
            <person name="Narechania A."/>
            <person name="Otillar R.P."/>
            <person name="Penning B.W."/>
            <person name="Salamov A.A."/>
            <person name="Wang Y."/>
            <person name="Zhang L."/>
            <person name="Carpita N.C."/>
            <person name="Freeling M."/>
            <person name="Gingle A.R."/>
            <person name="Hash C.T."/>
            <person name="Keller B."/>
            <person name="Klein P."/>
            <person name="Kresovich S."/>
            <person name="McCann M.C."/>
            <person name="Ming R."/>
            <person name="Peterson D.G."/>
            <person name="Mehboob-ur-Rahman"/>
            <person name="Ware D."/>
            <person name="Westhoff P."/>
            <person name="Mayer K.F."/>
            <person name="Messing J."/>
            <person name="Rokhsar D.S."/>
        </authorList>
    </citation>
    <scope>NUCLEOTIDE SEQUENCE [LARGE SCALE GENOMIC DNA]</scope>
    <source>
        <strain evidence="16">cv. BTx623</strain>
    </source>
</reference>
<dbReference type="EMBL" id="CM000764">
    <property type="protein sequence ID" value="EES08928.1"/>
    <property type="molecule type" value="Genomic_DNA"/>
</dbReference>
<accession>C5Y7G3</accession>
<dbReference type="eggNOG" id="KOG0156">
    <property type="taxonomic scope" value="Eukaryota"/>
</dbReference>
<dbReference type="GO" id="GO:0016020">
    <property type="term" value="C:membrane"/>
    <property type="evidence" value="ECO:0000318"/>
    <property type="project" value="GO_Central"/>
</dbReference>
<dbReference type="InterPro" id="IPR001128">
    <property type="entry name" value="Cyt_P450"/>
</dbReference>
<dbReference type="PROSITE" id="PS00086">
    <property type="entry name" value="CYTOCHROME_P450"/>
    <property type="match status" value="1"/>
</dbReference>
<gene>
    <name evidence="15" type="ORF">SORBI_3005G206100</name>
</gene>
<evidence type="ECO:0000256" key="2">
    <source>
        <dbReference type="ARBA" id="ARBA00004370"/>
    </source>
</evidence>
<feature type="binding site" description="axial binding residue" evidence="13">
    <location>
        <position position="480"/>
    </location>
    <ligand>
        <name>heme</name>
        <dbReference type="ChEBI" id="CHEBI:30413"/>
    </ligand>
    <ligandPart>
        <name>Fe</name>
        <dbReference type="ChEBI" id="CHEBI:18248"/>
    </ligandPart>
</feature>
<dbReference type="GO" id="GO:0020037">
    <property type="term" value="F:heme binding"/>
    <property type="evidence" value="ECO:0007669"/>
    <property type="project" value="InterPro"/>
</dbReference>
<name>C5Y7G3_SORBI</name>
<organism evidence="15 16">
    <name type="scientific">Sorghum bicolor</name>
    <name type="common">Sorghum</name>
    <name type="synonym">Sorghum vulgare</name>
    <dbReference type="NCBI Taxonomy" id="4558"/>
    <lineage>
        <taxon>Eukaryota</taxon>
        <taxon>Viridiplantae</taxon>
        <taxon>Streptophyta</taxon>
        <taxon>Embryophyta</taxon>
        <taxon>Tracheophyta</taxon>
        <taxon>Spermatophyta</taxon>
        <taxon>Magnoliopsida</taxon>
        <taxon>Liliopsida</taxon>
        <taxon>Poales</taxon>
        <taxon>Poaceae</taxon>
        <taxon>PACMAD clade</taxon>
        <taxon>Panicoideae</taxon>
        <taxon>Andropogonodae</taxon>
        <taxon>Andropogoneae</taxon>
        <taxon>Sorghinae</taxon>
        <taxon>Sorghum</taxon>
    </lineage>
</organism>